<dbReference type="Gene3D" id="3.10.450.740">
    <property type="match status" value="1"/>
</dbReference>
<evidence type="ECO:0000259" key="1">
    <source>
        <dbReference type="Pfam" id="PF09414"/>
    </source>
</evidence>
<dbReference type="Pfam" id="PF18330">
    <property type="entry name" value="Lig_C"/>
    <property type="match status" value="1"/>
</dbReference>
<dbReference type="InterPro" id="IPR021122">
    <property type="entry name" value="RNA_ligase_dom_REL/Rnl2"/>
</dbReference>
<feature type="domain" description="RNA ligase" evidence="1">
    <location>
        <begin position="98"/>
        <end position="252"/>
    </location>
</feature>
<evidence type="ECO:0000259" key="2">
    <source>
        <dbReference type="Pfam" id="PF18330"/>
    </source>
</evidence>
<protein>
    <submittedName>
        <fullName evidence="3">Putative ATP-dependent DNA ligase</fullName>
    </submittedName>
</protein>
<dbReference type="Gene3D" id="3.30.470.30">
    <property type="entry name" value="DNA ligase/mRNA capping enzyme"/>
    <property type="match status" value="1"/>
</dbReference>
<dbReference type="AlphaFoldDB" id="A0A7Z7B0T7"/>
<feature type="domain" description="RNA ligase Pab1020 C-terminal" evidence="2">
    <location>
        <begin position="264"/>
        <end position="387"/>
    </location>
</feature>
<evidence type="ECO:0000313" key="3">
    <source>
        <dbReference type="EMBL" id="SDG19742.1"/>
    </source>
</evidence>
<keyword evidence="4" id="KW-1185">Reference proteome</keyword>
<dbReference type="Pfam" id="PF09414">
    <property type="entry name" value="RNA_ligase"/>
    <property type="match status" value="1"/>
</dbReference>
<dbReference type="InterPro" id="IPR041596">
    <property type="entry name" value="Lig_Pab1020_C"/>
</dbReference>
<name>A0A7Z7B0T7_9EURY</name>
<organism evidence="3 4">
    <name type="scientific">Methanolobus vulcani</name>
    <dbReference type="NCBI Taxonomy" id="38026"/>
    <lineage>
        <taxon>Archaea</taxon>
        <taxon>Methanobacteriati</taxon>
        <taxon>Methanobacteriota</taxon>
        <taxon>Stenosarchaea group</taxon>
        <taxon>Methanomicrobia</taxon>
        <taxon>Methanosarcinales</taxon>
        <taxon>Methanosarcinaceae</taxon>
        <taxon>Methanolobus</taxon>
    </lineage>
</organism>
<dbReference type="NCBIfam" id="TIGR01209">
    <property type="entry name" value="RNA ligase"/>
    <property type="match status" value="1"/>
</dbReference>
<dbReference type="Gene3D" id="3.30.1490.70">
    <property type="match status" value="1"/>
</dbReference>
<dbReference type="Gene3D" id="3.30.70.2160">
    <property type="match status" value="1"/>
</dbReference>
<comment type="caution">
    <text evidence="3">The sequence shown here is derived from an EMBL/GenBank/DDBJ whole genome shotgun (WGS) entry which is preliminary data.</text>
</comment>
<dbReference type="GO" id="GO:0016874">
    <property type="term" value="F:ligase activity"/>
    <property type="evidence" value="ECO:0007669"/>
    <property type="project" value="UniProtKB-KW"/>
</dbReference>
<gene>
    <name evidence="3" type="ORF">SAMN04488589_2379</name>
</gene>
<keyword evidence="3" id="KW-0436">Ligase</keyword>
<dbReference type="SUPFAM" id="SSF56091">
    <property type="entry name" value="DNA ligase/mRNA capping enzyme, catalytic domain"/>
    <property type="match status" value="1"/>
</dbReference>
<dbReference type="PRINTS" id="PR01048">
    <property type="entry name" value="Y414FAMILY"/>
</dbReference>
<dbReference type="EMBL" id="FNCA01000009">
    <property type="protein sequence ID" value="SDG19742.1"/>
    <property type="molecule type" value="Genomic_DNA"/>
</dbReference>
<accession>A0A7Z7B0T7</accession>
<evidence type="ECO:0000313" key="4">
    <source>
        <dbReference type="Proteomes" id="UP000199259"/>
    </source>
</evidence>
<sequence>MEMKNSSSSELNIEKVAEFLELPSSKISELIEKGNLKRNWDEYYDIYRFQGHAPHMEDGTVLIDHHGAFELVRGFPKIKRAMLLEPALLNNFSGIPSVAVEEKMNGYNVRVIEFRGKLIAFTRSGHVCPYSTERVQNFLETDLFREHPDLVVYGEMTGPENPYVQKEAYGIESLDFFVFDIRYKNTGEALPVHHRRELADEYGFNQVRFFGDFSTNSASAKIMKIIRELGKKGREGVVIKDPKMVLQPVKYTCSESNCSDLRQAFKFYNEAGRDYLYSRVIREGFQSHEWNESEEEFRERCLRLGESILRPMKKTIEQVESGERISDEFRIRVKDRETIFKFRDYLDRFGLYIAMDKIERIGNEYVADIRKVNKSTNDKTLAMLEGQLWS</sequence>
<dbReference type="Proteomes" id="UP000199259">
    <property type="component" value="Unassembled WGS sequence"/>
</dbReference>
<dbReference type="CDD" id="cd07894">
    <property type="entry name" value="Adenylation_RNA_ligase"/>
    <property type="match status" value="1"/>
</dbReference>
<dbReference type="InterPro" id="IPR001072">
    <property type="entry name" value="RNA_ligase_Pab1020"/>
</dbReference>
<proteinExistence type="predicted"/>
<reference evidence="3 4" key="1">
    <citation type="submission" date="2016-10" db="EMBL/GenBank/DDBJ databases">
        <authorList>
            <person name="Varghese N."/>
            <person name="Submissions S."/>
        </authorList>
    </citation>
    <scope>NUCLEOTIDE SEQUENCE [LARGE SCALE GENOMIC DNA]</scope>
    <source>
        <strain evidence="3 4">PL 12/M</strain>
    </source>
</reference>